<proteinExistence type="predicted"/>
<feature type="region of interest" description="Disordered" evidence="1">
    <location>
        <begin position="322"/>
        <end position="349"/>
    </location>
</feature>
<keyword evidence="3" id="KW-1185">Reference proteome</keyword>
<sequence>MPSNIVPVTCLSEQTPSCGAQLVFLAGRAGSIPRPASTQVRTQLVSARLQAISIRKLAPLSPPASPAAVDQHLGPNWKPAGTFGSATTPGLCPKEARPKWPQANDWLARRREICCSCDQWRRLLLVISNSDEVMWRPVSKFGPATKLRSGHAERWPRREADIKLFIYRMAIPQHYIVHISLIHVVRPPQTTWSRAVKNFTYTHMAPQIWSCGVAGGRVDMAWLLQDGSAMQPPDQCNDSLGLLSRELAVWTRALITGQLGFRLPVEASKVVPVSQTTSNSNVIVDDTGLRDSICCSHSVAPLWSVCLQAILVNSSPRSVGSLCRPAPNAQPLQPPPQTPNSNERGATPIMTDRPSRLEAFIKALLASKPPPPPGHSPMAYDLLTRKLGCSSLSFKSPEQPTTPASRRRSYKAGVRHRPLWPVRPAAWFAMFSAILTELWAVTGRHPFGKDEMAGGAYIFIHIHEPHAATQRRRHWACNPCTRPEHTTNHRVSQHSTPPHVNSVRPCLRDSRRHLPTFKHGSSSSPEKREKRQGRGSRPGHRPLPAQTVLSPHSALPSPPAAPEVIPHTISPRLASWQTSGSRKGRPPGTS</sequence>
<feature type="region of interest" description="Disordered" evidence="1">
    <location>
        <begin position="484"/>
        <end position="590"/>
    </location>
</feature>
<reference evidence="2 3" key="1">
    <citation type="journal article" date="2019" name="Appl. Microbiol. Biotechnol.">
        <title>Genome sequence of Isaria javanica and comparative genome analysis insights into family S53 peptidase evolution in fungal entomopathogens.</title>
        <authorList>
            <person name="Lin R."/>
            <person name="Zhang X."/>
            <person name="Xin B."/>
            <person name="Zou M."/>
            <person name="Gao Y."/>
            <person name="Qin F."/>
            <person name="Hu Q."/>
            <person name="Xie B."/>
            <person name="Cheng X."/>
        </authorList>
    </citation>
    <scope>NUCLEOTIDE SEQUENCE [LARGE SCALE GENOMIC DNA]</scope>
    <source>
        <strain evidence="2 3">IJ1G</strain>
    </source>
</reference>
<accession>A0A545V048</accession>
<feature type="compositionally biased region" description="Polar residues" evidence="1">
    <location>
        <begin position="489"/>
        <end position="499"/>
    </location>
</feature>
<dbReference type="EMBL" id="SPUK01000008">
    <property type="protein sequence ID" value="TQV95091.1"/>
    <property type="molecule type" value="Genomic_DNA"/>
</dbReference>
<evidence type="ECO:0000256" key="1">
    <source>
        <dbReference type="SAM" id="MobiDB-lite"/>
    </source>
</evidence>
<organism evidence="2 3">
    <name type="scientific">Cordyceps javanica</name>
    <dbReference type="NCBI Taxonomy" id="43265"/>
    <lineage>
        <taxon>Eukaryota</taxon>
        <taxon>Fungi</taxon>
        <taxon>Dikarya</taxon>
        <taxon>Ascomycota</taxon>
        <taxon>Pezizomycotina</taxon>
        <taxon>Sordariomycetes</taxon>
        <taxon>Hypocreomycetidae</taxon>
        <taxon>Hypocreales</taxon>
        <taxon>Cordycipitaceae</taxon>
        <taxon>Cordyceps</taxon>
    </lineage>
</organism>
<feature type="compositionally biased region" description="Basic residues" evidence="1">
    <location>
        <begin position="530"/>
        <end position="540"/>
    </location>
</feature>
<dbReference type="AlphaFoldDB" id="A0A545V048"/>
<comment type="caution">
    <text evidence="2">The sequence shown here is derived from an EMBL/GenBank/DDBJ whole genome shotgun (WGS) entry which is preliminary data.</text>
</comment>
<gene>
    <name evidence="2" type="ORF">IF1G_06078</name>
</gene>
<evidence type="ECO:0000313" key="3">
    <source>
        <dbReference type="Proteomes" id="UP000315783"/>
    </source>
</evidence>
<name>A0A545V048_9HYPO</name>
<dbReference type="Proteomes" id="UP000315783">
    <property type="component" value="Unassembled WGS sequence"/>
</dbReference>
<evidence type="ECO:0000313" key="2">
    <source>
        <dbReference type="EMBL" id="TQV95091.1"/>
    </source>
</evidence>
<protein>
    <submittedName>
        <fullName evidence="2">Uncharacterized protein</fullName>
    </submittedName>
</protein>